<reference evidence="2 3" key="1">
    <citation type="journal article" date="2019" name="Syst. Appl. Microbiol.">
        <title>Microvirga tunisiensis sp. nov., a root nodule symbiotic bacterium isolated from Lupinus micranthus and L. luteus grown in Northern Tunisia.</title>
        <authorList>
            <person name="Msaddak A."/>
            <person name="Rejili M."/>
            <person name="Duran D."/>
            <person name="Mars M."/>
            <person name="Palacios J.M."/>
            <person name="Ruiz-Argueso T."/>
            <person name="Rey L."/>
            <person name="Imperial J."/>
        </authorList>
    </citation>
    <scope>NUCLEOTIDE SEQUENCE [LARGE SCALE GENOMIC DNA]</scope>
    <source>
        <strain evidence="2 3">Lmie10</strain>
    </source>
</reference>
<dbReference type="Proteomes" id="UP000403266">
    <property type="component" value="Unassembled WGS sequence"/>
</dbReference>
<keyword evidence="3" id="KW-1185">Reference proteome</keyword>
<dbReference type="InterPro" id="IPR003607">
    <property type="entry name" value="HD/PDEase_dom"/>
</dbReference>
<dbReference type="SUPFAM" id="SSF109604">
    <property type="entry name" value="HD-domain/PDEase-like"/>
    <property type="match status" value="1"/>
</dbReference>
<dbReference type="AlphaFoldDB" id="A0A5N7MS70"/>
<organism evidence="2 3">
    <name type="scientific">Microvirga tunisiensis</name>
    <dbReference type="NCBI Taxonomy" id="2108360"/>
    <lineage>
        <taxon>Bacteria</taxon>
        <taxon>Pseudomonadati</taxon>
        <taxon>Pseudomonadota</taxon>
        <taxon>Alphaproteobacteria</taxon>
        <taxon>Hyphomicrobiales</taxon>
        <taxon>Methylobacteriaceae</taxon>
        <taxon>Microvirga</taxon>
    </lineage>
</organism>
<accession>A0A5N7MS70</accession>
<dbReference type="SMART" id="SM00471">
    <property type="entry name" value="HDc"/>
    <property type="match status" value="1"/>
</dbReference>
<dbReference type="EMBL" id="VOSK01000185">
    <property type="protein sequence ID" value="MPR28954.1"/>
    <property type="molecule type" value="Genomic_DNA"/>
</dbReference>
<dbReference type="Gene3D" id="1.10.3210.10">
    <property type="entry name" value="Hypothetical protein af1432"/>
    <property type="match status" value="1"/>
</dbReference>
<gene>
    <name evidence="2" type="ORF">FS320_28510</name>
</gene>
<sequence>MMMMPTLLADELGKHLADDFRRLFGSSHRDEAERLDGIARVALECLGKSDALYHNVEHTFLVTLVGRDIIRGRMLTERLEPEDFSHLIVACLLHDIGYVRGILKGDRRDRFVVDASGRTVTLERGASDAALTPYHVERSKLFVMERLGRSPTLDAERVARAVEFTRFPTSQPSADAQEPSADAPEHREGRLVQAADLIGQLGDPLYLKKANALFYEFEEIGLNRQLGYTSPADLVERYPDFYWTSVSPHLEEAIGHLNVTAAGRQWIANLHSHVFCTEHAFALMGPQR</sequence>
<evidence type="ECO:0000313" key="2">
    <source>
        <dbReference type="EMBL" id="MPR28954.1"/>
    </source>
</evidence>
<comment type="caution">
    <text evidence="2">The sequence shown here is derived from an EMBL/GenBank/DDBJ whole genome shotgun (WGS) entry which is preliminary data.</text>
</comment>
<evidence type="ECO:0000259" key="1">
    <source>
        <dbReference type="SMART" id="SM00471"/>
    </source>
</evidence>
<protein>
    <submittedName>
        <fullName evidence="2">HD domain-containing protein</fullName>
    </submittedName>
</protein>
<dbReference type="RefSeq" id="WP_152715650.1">
    <property type="nucleotide sequence ID" value="NZ_VOSJ01000188.1"/>
</dbReference>
<proteinExistence type="predicted"/>
<feature type="domain" description="HD/PDEase" evidence="1">
    <location>
        <begin position="51"/>
        <end position="210"/>
    </location>
</feature>
<evidence type="ECO:0000313" key="3">
    <source>
        <dbReference type="Proteomes" id="UP000403266"/>
    </source>
</evidence>
<dbReference type="OrthoDB" id="505007at2"/>
<name>A0A5N7MS70_9HYPH</name>